<evidence type="ECO:0000256" key="5">
    <source>
        <dbReference type="ARBA" id="ARBA00022917"/>
    </source>
</evidence>
<dbReference type="GO" id="GO:0003746">
    <property type="term" value="F:translation elongation factor activity"/>
    <property type="evidence" value="ECO:0007669"/>
    <property type="project" value="UniProtKB-KW"/>
</dbReference>
<dbReference type="InterPro" id="IPR009000">
    <property type="entry name" value="Transl_B-barrel_sf"/>
</dbReference>
<keyword evidence="6" id="KW-0342">GTP-binding</keyword>
<dbReference type="Pfam" id="PF09107">
    <property type="entry name" value="WHD_3rd_SelB"/>
    <property type="match status" value="1"/>
</dbReference>
<dbReference type="GO" id="GO:0003924">
    <property type="term" value="F:GTPase activity"/>
    <property type="evidence" value="ECO:0007669"/>
    <property type="project" value="InterPro"/>
</dbReference>
<evidence type="ECO:0000256" key="4">
    <source>
        <dbReference type="ARBA" id="ARBA00022741"/>
    </source>
</evidence>
<keyword evidence="5" id="KW-0648">Protein biosynthesis</keyword>
<proteinExistence type="predicted"/>
<dbReference type="Pfam" id="PF09106">
    <property type="entry name" value="WHD_2nd_SelB"/>
    <property type="match status" value="1"/>
</dbReference>
<dbReference type="OrthoDB" id="9804504at2"/>
<dbReference type="InterPro" id="IPR036388">
    <property type="entry name" value="WH-like_DNA-bd_sf"/>
</dbReference>
<dbReference type="GO" id="GO:0001514">
    <property type="term" value="P:selenocysteine incorporation"/>
    <property type="evidence" value="ECO:0007669"/>
    <property type="project" value="InterPro"/>
</dbReference>
<dbReference type="Pfam" id="PF03144">
    <property type="entry name" value="GTP_EFTU_D2"/>
    <property type="match status" value="1"/>
</dbReference>
<dbReference type="NCBIfam" id="TIGR00231">
    <property type="entry name" value="small_GTP"/>
    <property type="match status" value="1"/>
</dbReference>
<dbReference type="InterPro" id="IPR015191">
    <property type="entry name" value="SelB_WHD4"/>
</dbReference>
<keyword evidence="11" id="KW-1185">Reference proteome</keyword>
<dbReference type="Proteomes" id="UP000243819">
    <property type="component" value="Unassembled WGS sequence"/>
</dbReference>
<comment type="subcellular location">
    <subcellularLocation>
        <location evidence="1">Cytoplasm</location>
    </subcellularLocation>
</comment>
<evidence type="ECO:0000313" key="10">
    <source>
        <dbReference type="EMBL" id="SET07316.1"/>
    </source>
</evidence>
<keyword evidence="10" id="KW-0251">Elongation factor</keyword>
<dbReference type="InterPro" id="IPR057335">
    <property type="entry name" value="Beta-barrel_SelB"/>
</dbReference>
<evidence type="ECO:0000256" key="6">
    <source>
        <dbReference type="ARBA" id="ARBA00023134"/>
    </source>
</evidence>
<dbReference type="SUPFAM" id="SSF52540">
    <property type="entry name" value="P-loop containing nucleoside triphosphate hydrolases"/>
    <property type="match status" value="1"/>
</dbReference>
<dbReference type="InterPro" id="IPR009001">
    <property type="entry name" value="Transl_elong_EF1A/Init_IF2_C"/>
</dbReference>
<dbReference type="SUPFAM" id="SSF50447">
    <property type="entry name" value="Translation proteins"/>
    <property type="match status" value="1"/>
</dbReference>
<evidence type="ECO:0000259" key="9">
    <source>
        <dbReference type="PROSITE" id="PS51722"/>
    </source>
</evidence>
<dbReference type="PROSITE" id="PS00301">
    <property type="entry name" value="G_TR_1"/>
    <property type="match status" value="1"/>
</dbReference>
<protein>
    <recommendedName>
        <fullName evidence="2">Selenocysteine-specific elongation factor</fullName>
    </recommendedName>
    <alternativeName>
        <fullName evidence="8">SelB translation factor</fullName>
    </alternativeName>
</protein>
<name>A0A1I0BKD4_9FIRM</name>
<evidence type="ECO:0000256" key="3">
    <source>
        <dbReference type="ARBA" id="ARBA00022490"/>
    </source>
</evidence>
<comment type="function">
    <text evidence="7">Translation factor necessary for the incorporation of selenocysteine into proteins. It probably replaces EF-Tu for the insertion of selenocysteine directed by the UGA codon. SelB binds GTP and GDP.</text>
</comment>
<dbReference type="EMBL" id="FOIF01000042">
    <property type="protein sequence ID" value="SET07316.1"/>
    <property type="molecule type" value="Genomic_DNA"/>
</dbReference>
<dbReference type="GO" id="GO:0003723">
    <property type="term" value="F:RNA binding"/>
    <property type="evidence" value="ECO:0007669"/>
    <property type="project" value="InterPro"/>
</dbReference>
<accession>A0A1I0BKD4</accession>
<dbReference type="Gene3D" id="1.10.10.2770">
    <property type="match status" value="1"/>
</dbReference>
<dbReference type="Pfam" id="PF25461">
    <property type="entry name" value="Beta-barrel_SelB"/>
    <property type="match status" value="1"/>
</dbReference>
<sequence length="633" mass="70883">MAHVIIGTSGHVDHGKTSLIKALTGVDTDRLKEEKERGITIQLGFTYFHLPDGSKAGIVDVPGHEKFVRNMLAGVGGMDIVLLVVAADEGVMPQTKEHLNILKLLDVKKGIVVITKKDLVDEELLELVKEDIKDHVKGSFLEGAPFVPVSSVTGEGIDELKEEIIRLTSNVEEREIKDFFRLPVDRVFTLKGFGTVVTGTLKDGVVSVGDSCILYPSGKEVKVRSIQVHGEKVEKAYPGQRTAINITGVEKEEVSMGDLLTTFGYLTPQNKVNCVLNLLEDAPTLKNGEMVRFHWGTEETYGRAVLLDREELAPGEKCYCQIRLNSPVVVARNDHFVIRSMSPVDTIGGGVVLESTLKRVPRYNNNVLQKFEILEKGSMEEKILLGLKEHSAKGVTKDELGVLLQIDKREIEGVLDKLIEKDRVLILAEDGKEILVESSIYNFITKEIEELLKDYHQKFPLREGINKEELRSKLGDLYSVKLLNSILKKMEKDGVIHTSDLYIGHRDFKITLSEKEEQKIGEVLKQIGELTFKPPTKEEVSLDNKLLEYLIAQGKVIPIENFLFHPEVFHQGVKKVVELIKDNPKGVNIGQIKEVLDTTRKYLVPFLEYLDGEGITRRIGEVRILGSKGREMV</sequence>
<dbReference type="SUPFAM" id="SSF46785">
    <property type="entry name" value="Winged helix' DNA-binding domain"/>
    <property type="match status" value="2"/>
</dbReference>
<dbReference type="Gene3D" id="1.10.10.10">
    <property type="entry name" value="Winged helix-like DNA-binding domain superfamily/Winged helix DNA-binding domain"/>
    <property type="match status" value="1"/>
</dbReference>
<dbReference type="InterPro" id="IPR050055">
    <property type="entry name" value="EF-Tu_GTPase"/>
</dbReference>
<dbReference type="PANTHER" id="PTHR43721">
    <property type="entry name" value="ELONGATION FACTOR TU-RELATED"/>
    <property type="match status" value="1"/>
</dbReference>
<dbReference type="GO" id="GO:0005525">
    <property type="term" value="F:GTP binding"/>
    <property type="evidence" value="ECO:0007669"/>
    <property type="project" value="UniProtKB-KW"/>
</dbReference>
<dbReference type="PRINTS" id="PR00315">
    <property type="entry name" value="ELONGATNFCT"/>
</dbReference>
<dbReference type="NCBIfam" id="TIGR00475">
    <property type="entry name" value="selB"/>
    <property type="match status" value="1"/>
</dbReference>
<evidence type="ECO:0000256" key="1">
    <source>
        <dbReference type="ARBA" id="ARBA00004496"/>
    </source>
</evidence>
<dbReference type="CDD" id="cd03696">
    <property type="entry name" value="SelB_II"/>
    <property type="match status" value="1"/>
</dbReference>
<evidence type="ECO:0000256" key="8">
    <source>
        <dbReference type="ARBA" id="ARBA00031615"/>
    </source>
</evidence>
<evidence type="ECO:0000313" key="11">
    <source>
        <dbReference type="Proteomes" id="UP000243819"/>
    </source>
</evidence>
<dbReference type="InterPro" id="IPR027417">
    <property type="entry name" value="P-loop_NTPase"/>
</dbReference>
<dbReference type="RefSeq" id="WP_091351179.1">
    <property type="nucleotide sequence ID" value="NZ_FOIF01000042.1"/>
</dbReference>
<dbReference type="InterPro" id="IPR004535">
    <property type="entry name" value="Transl_elong_SelB"/>
</dbReference>
<dbReference type="Gene3D" id="3.40.50.300">
    <property type="entry name" value="P-loop containing nucleotide triphosphate hydrolases"/>
    <property type="match status" value="1"/>
</dbReference>
<feature type="domain" description="Tr-type G" evidence="9">
    <location>
        <begin position="1"/>
        <end position="172"/>
    </location>
</feature>
<keyword evidence="4" id="KW-0547">Nucleotide-binding</keyword>
<evidence type="ECO:0000256" key="7">
    <source>
        <dbReference type="ARBA" id="ARBA00025526"/>
    </source>
</evidence>
<dbReference type="Gene3D" id="2.40.30.10">
    <property type="entry name" value="Translation factors"/>
    <property type="match status" value="2"/>
</dbReference>
<reference evidence="11" key="1">
    <citation type="submission" date="2016-10" db="EMBL/GenBank/DDBJ databases">
        <authorList>
            <person name="Varghese N."/>
            <person name="Submissions S."/>
        </authorList>
    </citation>
    <scope>NUCLEOTIDE SEQUENCE [LARGE SCALE GENOMIC DNA]</scope>
    <source>
        <strain evidence="11">DSM 13577</strain>
    </source>
</reference>
<dbReference type="InterPro" id="IPR004161">
    <property type="entry name" value="EFTu-like_2"/>
</dbReference>
<dbReference type="InterPro" id="IPR036390">
    <property type="entry name" value="WH_DNA-bd_sf"/>
</dbReference>
<dbReference type="FunFam" id="3.40.50.300:FF:001064">
    <property type="entry name" value="Selenocysteine-specific translation elongation factor"/>
    <property type="match status" value="1"/>
</dbReference>
<evidence type="ECO:0000256" key="2">
    <source>
        <dbReference type="ARBA" id="ARBA00015953"/>
    </source>
</evidence>
<organism evidence="10 11">
    <name type="scientific">Anaerobranca gottschalkii DSM 13577</name>
    <dbReference type="NCBI Taxonomy" id="1120990"/>
    <lineage>
        <taxon>Bacteria</taxon>
        <taxon>Bacillati</taxon>
        <taxon>Bacillota</taxon>
        <taxon>Clostridia</taxon>
        <taxon>Eubacteriales</taxon>
        <taxon>Proteinivoracaceae</taxon>
        <taxon>Anaerobranca</taxon>
    </lineage>
</organism>
<dbReference type="STRING" id="1120990.SAMN03080614_104211"/>
<dbReference type="GO" id="GO:0005829">
    <property type="term" value="C:cytosol"/>
    <property type="evidence" value="ECO:0007669"/>
    <property type="project" value="TreeGrafter"/>
</dbReference>
<dbReference type="CDD" id="cd04171">
    <property type="entry name" value="SelB"/>
    <property type="match status" value="1"/>
</dbReference>
<dbReference type="PANTHER" id="PTHR43721:SF22">
    <property type="entry name" value="ELONGATION FACTOR TU, MITOCHONDRIAL"/>
    <property type="match status" value="1"/>
</dbReference>
<dbReference type="InterPro" id="IPR031157">
    <property type="entry name" value="G_TR_CS"/>
</dbReference>
<dbReference type="InterPro" id="IPR000795">
    <property type="entry name" value="T_Tr_GTP-bd_dom"/>
</dbReference>
<dbReference type="InterPro" id="IPR015190">
    <property type="entry name" value="Elong_fac_SelB-wing-hlx_typ-2"/>
</dbReference>
<keyword evidence="3" id="KW-0963">Cytoplasm</keyword>
<dbReference type="Pfam" id="PF00009">
    <property type="entry name" value="GTP_EFTU"/>
    <property type="match status" value="1"/>
</dbReference>
<dbReference type="AlphaFoldDB" id="A0A1I0BKD4"/>
<dbReference type="CDD" id="cd15491">
    <property type="entry name" value="selB_III"/>
    <property type="match status" value="1"/>
</dbReference>
<dbReference type="PROSITE" id="PS51722">
    <property type="entry name" value="G_TR_2"/>
    <property type="match status" value="1"/>
</dbReference>
<gene>
    <name evidence="10" type="ORF">SAMN03080614_104211</name>
</gene>
<dbReference type="InterPro" id="IPR005225">
    <property type="entry name" value="Small_GTP-bd"/>
</dbReference>
<dbReference type="SUPFAM" id="SSF50465">
    <property type="entry name" value="EF-Tu/eEF-1alpha/eIF2-gamma C-terminal domain"/>
    <property type="match status" value="1"/>
</dbReference>